<protein>
    <recommendedName>
        <fullName evidence="11">Neurotransmitter-gated ion-channel ligand-binding domain-containing protein</fullName>
    </recommendedName>
</protein>
<proteinExistence type="inferred from homology"/>
<accession>R7VLA6</accession>
<evidence type="ECO:0000256" key="4">
    <source>
        <dbReference type="ARBA" id="ARBA00023136"/>
    </source>
</evidence>
<evidence type="ECO:0000259" key="6">
    <source>
        <dbReference type="Pfam" id="PF02931"/>
    </source>
</evidence>
<dbReference type="Gene3D" id="2.70.170.10">
    <property type="entry name" value="Neurotransmitter-gated ion-channel ligand-binding domain"/>
    <property type="match status" value="1"/>
</dbReference>
<dbReference type="OMA" id="SERYSCC"/>
<dbReference type="EMBL" id="AMQN01035212">
    <property type="status" value="NOT_ANNOTATED_CDS"/>
    <property type="molecule type" value="Genomic_DNA"/>
</dbReference>
<feature type="domain" description="Neurotransmitter-gated ion-channel ligand-binding" evidence="6">
    <location>
        <begin position="2"/>
        <end position="88"/>
    </location>
</feature>
<keyword evidence="10" id="KW-1185">Reference proteome</keyword>
<keyword evidence="5" id="KW-0406">Ion transport</keyword>
<sequence length="181" mass="20455">VFETTCDMDIAYFPFDSQSCTISIGTWAYYSAKMDLLPTASEPDLKLFHIHGEWEMLGSSVVKNSTVLPCCGHMSYPYVEFTFHLSRRRMFYVINIIVPCSMLSALMLVMFWVPQHAGERVTGIVTMLLAFTVFLHMVSDIVPRTSLQIPVLVLHLTSTMSLGTLSVCLTILLMNMYHNSP</sequence>
<reference evidence="8 10" key="2">
    <citation type="journal article" date="2013" name="Nature">
        <title>Insights into bilaterian evolution from three spiralian genomes.</title>
        <authorList>
            <person name="Simakov O."/>
            <person name="Marletaz F."/>
            <person name="Cho S.J."/>
            <person name="Edsinger-Gonzales E."/>
            <person name="Havlak P."/>
            <person name="Hellsten U."/>
            <person name="Kuo D.H."/>
            <person name="Larsson T."/>
            <person name="Lv J."/>
            <person name="Arendt D."/>
            <person name="Savage R."/>
            <person name="Osoegawa K."/>
            <person name="de Jong P."/>
            <person name="Grimwood J."/>
            <person name="Chapman J.A."/>
            <person name="Shapiro H."/>
            <person name="Aerts A."/>
            <person name="Otillar R.P."/>
            <person name="Terry A.Y."/>
            <person name="Boore J.L."/>
            <person name="Grigoriev I.V."/>
            <person name="Lindberg D.R."/>
            <person name="Seaver E.C."/>
            <person name="Weisblat D.A."/>
            <person name="Putnam N.H."/>
            <person name="Rokhsar D.S."/>
        </authorList>
    </citation>
    <scope>NUCLEOTIDE SEQUENCE</scope>
    <source>
        <strain evidence="8 10">I ESC-2004</strain>
    </source>
</reference>
<dbReference type="AlphaFoldDB" id="R7VLA6"/>
<evidence type="ECO:0000313" key="9">
    <source>
        <dbReference type="EnsemblMetazoa" id="CapteP58719"/>
    </source>
</evidence>
<dbReference type="InterPro" id="IPR006202">
    <property type="entry name" value="Neur_chan_lig-bd"/>
</dbReference>
<reference evidence="9" key="3">
    <citation type="submission" date="2015-06" db="UniProtKB">
        <authorList>
            <consortium name="EnsemblMetazoa"/>
        </authorList>
    </citation>
    <scope>IDENTIFICATION</scope>
</reference>
<evidence type="ECO:0000313" key="10">
    <source>
        <dbReference type="Proteomes" id="UP000014760"/>
    </source>
</evidence>
<dbReference type="EMBL" id="KB292135">
    <property type="protein sequence ID" value="ELU18091.1"/>
    <property type="molecule type" value="Genomic_DNA"/>
</dbReference>
<comment type="similarity">
    <text evidence="5">Belongs to the ligand-gated ion channel (TC 1.A.9) family.</text>
</comment>
<dbReference type="GO" id="GO:0004888">
    <property type="term" value="F:transmembrane signaling receptor activity"/>
    <property type="evidence" value="ECO:0007669"/>
    <property type="project" value="InterPro"/>
</dbReference>
<dbReference type="HOGENOM" id="CLU_018074_2_4_1"/>
<name>R7VLA6_CAPTE</name>
<dbReference type="GO" id="GO:0005230">
    <property type="term" value="F:extracellular ligand-gated monoatomic ion channel activity"/>
    <property type="evidence" value="ECO:0007669"/>
    <property type="project" value="InterPro"/>
</dbReference>
<keyword evidence="5" id="KW-0813">Transport</keyword>
<dbReference type="PANTHER" id="PTHR18945">
    <property type="entry name" value="NEUROTRANSMITTER GATED ION CHANNEL"/>
    <property type="match status" value="1"/>
</dbReference>
<dbReference type="PROSITE" id="PS00236">
    <property type="entry name" value="NEUROTR_ION_CHANNEL"/>
    <property type="match status" value="1"/>
</dbReference>
<evidence type="ECO:0000313" key="8">
    <source>
        <dbReference type="EMBL" id="ELU18091.1"/>
    </source>
</evidence>
<feature type="transmembrane region" description="Helical" evidence="5">
    <location>
        <begin position="91"/>
        <end position="114"/>
    </location>
</feature>
<dbReference type="CDD" id="cd19051">
    <property type="entry name" value="LGIC_TM_cation"/>
    <property type="match status" value="1"/>
</dbReference>
<dbReference type="PRINTS" id="PR00252">
    <property type="entry name" value="NRIONCHANNEL"/>
</dbReference>
<dbReference type="InterPro" id="IPR036719">
    <property type="entry name" value="Neuro-gated_channel_TM_sf"/>
</dbReference>
<gene>
    <name evidence="8" type="ORF">CAPTEDRAFT_58719</name>
</gene>
<evidence type="ECO:0000256" key="2">
    <source>
        <dbReference type="ARBA" id="ARBA00022692"/>
    </source>
</evidence>
<evidence type="ECO:0008006" key="11">
    <source>
        <dbReference type="Google" id="ProtNLM"/>
    </source>
</evidence>
<comment type="caution">
    <text evidence="5">Lacks conserved residue(s) required for the propagation of feature annotation.</text>
</comment>
<feature type="transmembrane region" description="Helical" evidence="5">
    <location>
        <begin position="120"/>
        <end position="139"/>
    </location>
</feature>
<comment type="subcellular location">
    <subcellularLocation>
        <location evidence="1">Membrane</location>
        <topology evidence="1">Multi-pass membrane protein</topology>
    </subcellularLocation>
</comment>
<dbReference type="STRING" id="283909.R7VLA6"/>
<evidence type="ECO:0000256" key="1">
    <source>
        <dbReference type="ARBA" id="ARBA00004141"/>
    </source>
</evidence>
<dbReference type="Pfam" id="PF02932">
    <property type="entry name" value="Neur_chan_memb"/>
    <property type="match status" value="1"/>
</dbReference>
<keyword evidence="2 5" id="KW-0812">Transmembrane</keyword>
<organism evidence="8">
    <name type="scientific">Capitella teleta</name>
    <name type="common">Polychaete worm</name>
    <dbReference type="NCBI Taxonomy" id="283909"/>
    <lineage>
        <taxon>Eukaryota</taxon>
        <taxon>Metazoa</taxon>
        <taxon>Spiralia</taxon>
        <taxon>Lophotrochozoa</taxon>
        <taxon>Annelida</taxon>
        <taxon>Polychaeta</taxon>
        <taxon>Sedentaria</taxon>
        <taxon>Scolecida</taxon>
        <taxon>Capitellidae</taxon>
        <taxon>Capitella</taxon>
    </lineage>
</organism>
<dbReference type="InterPro" id="IPR036734">
    <property type="entry name" value="Neur_chan_lig-bd_sf"/>
</dbReference>
<feature type="transmembrane region" description="Helical" evidence="5">
    <location>
        <begin position="151"/>
        <end position="174"/>
    </location>
</feature>
<dbReference type="InterPro" id="IPR018000">
    <property type="entry name" value="Neurotransmitter_ion_chnl_CS"/>
</dbReference>
<dbReference type="Pfam" id="PF02931">
    <property type="entry name" value="Neur_chan_LBD"/>
    <property type="match status" value="1"/>
</dbReference>
<dbReference type="SUPFAM" id="SSF90112">
    <property type="entry name" value="Neurotransmitter-gated ion-channel transmembrane pore"/>
    <property type="match status" value="1"/>
</dbReference>
<dbReference type="Proteomes" id="UP000014760">
    <property type="component" value="Unassembled WGS sequence"/>
</dbReference>
<feature type="non-terminal residue" evidence="8">
    <location>
        <position position="181"/>
    </location>
</feature>
<dbReference type="GO" id="GO:0016020">
    <property type="term" value="C:membrane"/>
    <property type="evidence" value="ECO:0007669"/>
    <property type="project" value="UniProtKB-SubCell"/>
</dbReference>
<evidence type="ECO:0000256" key="5">
    <source>
        <dbReference type="RuleBase" id="RU000687"/>
    </source>
</evidence>
<dbReference type="SUPFAM" id="SSF63712">
    <property type="entry name" value="Nicotinic receptor ligand binding domain-like"/>
    <property type="match status" value="1"/>
</dbReference>
<keyword evidence="4 5" id="KW-0472">Membrane</keyword>
<dbReference type="InterPro" id="IPR006029">
    <property type="entry name" value="Neurotrans-gated_channel_TM"/>
</dbReference>
<dbReference type="EnsemblMetazoa" id="CapteT58719">
    <property type="protein sequence ID" value="CapteP58719"/>
    <property type="gene ID" value="CapteG58719"/>
</dbReference>
<dbReference type="Gene3D" id="1.20.58.390">
    <property type="entry name" value="Neurotransmitter-gated ion-channel transmembrane domain"/>
    <property type="match status" value="1"/>
</dbReference>
<reference evidence="10" key="1">
    <citation type="submission" date="2012-12" db="EMBL/GenBank/DDBJ databases">
        <authorList>
            <person name="Hellsten U."/>
            <person name="Grimwood J."/>
            <person name="Chapman J.A."/>
            <person name="Shapiro H."/>
            <person name="Aerts A."/>
            <person name="Otillar R.P."/>
            <person name="Terry A.Y."/>
            <person name="Boore J.L."/>
            <person name="Simakov O."/>
            <person name="Marletaz F."/>
            <person name="Cho S.-J."/>
            <person name="Edsinger-Gonzales E."/>
            <person name="Havlak P."/>
            <person name="Kuo D.-H."/>
            <person name="Larsson T."/>
            <person name="Lv J."/>
            <person name="Arendt D."/>
            <person name="Savage R."/>
            <person name="Osoegawa K."/>
            <person name="de Jong P."/>
            <person name="Lindberg D.R."/>
            <person name="Seaver E.C."/>
            <person name="Weisblat D.A."/>
            <person name="Putnam N.H."/>
            <person name="Grigoriev I.V."/>
            <person name="Rokhsar D.S."/>
        </authorList>
    </citation>
    <scope>NUCLEOTIDE SEQUENCE</scope>
    <source>
        <strain evidence="10">I ESC-2004</strain>
    </source>
</reference>
<dbReference type="InterPro" id="IPR038050">
    <property type="entry name" value="Neuro_actylchol_rec"/>
</dbReference>
<dbReference type="InterPro" id="IPR006201">
    <property type="entry name" value="Neur_channel"/>
</dbReference>
<feature type="domain" description="Neurotransmitter-gated ion-channel transmembrane" evidence="7">
    <location>
        <begin position="96"/>
        <end position="181"/>
    </location>
</feature>
<keyword evidence="3 5" id="KW-1133">Transmembrane helix</keyword>
<evidence type="ECO:0000256" key="3">
    <source>
        <dbReference type="ARBA" id="ARBA00022989"/>
    </source>
</evidence>
<evidence type="ECO:0000259" key="7">
    <source>
        <dbReference type="Pfam" id="PF02932"/>
    </source>
</evidence>
<feature type="non-terminal residue" evidence="8">
    <location>
        <position position="1"/>
    </location>
</feature>
<dbReference type="OrthoDB" id="6270741at2759"/>
<keyword evidence="5" id="KW-0407">Ion channel</keyword>